<keyword evidence="2 6" id="KW-0548">Nucleotidyltransferase</keyword>
<dbReference type="InterPro" id="IPR004821">
    <property type="entry name" value="Cyt_trans-like"/>
</dbReference>
<evidence type="ECO:0000259" key="4">
    <source>
        <dbReference type="Pfam" id="PF01467"/>
    </source>
</evidence>
<dbReference type="RefSeq" id="WP_330606346.1">
    <property type="nucleotide sequence ID" value="NZ_JACRSW010000031.1"/>
</dbReference>
<dbReference type="Gene3D" id="3.40.50.720">
    <property type="entry name" value="NAD(P)-binding Rossmann-like Domain"/>
    <property type="match status" value="1"/>
</dbReference>
<dbReference type="InterPro" id="IPR050385">
    <property type="entry name" value="Archaeal_FAD_synthase"/>
</dbReference>
<evidence type="ECO:0000256" key="1">
    <source>
        <dbReference type="ARBA" id="ARBA00022679"/>
    </source>
</evidence>
<dbReference type="NCBIfam" id="TIGR00125">
    <property type="entry name" value="cyt_tran_rel"/>
    <property type="match status" value="1"/>
</dbReference>
<protein>
    <submittedName>
        <fullName evidence="6">Adenylyltransferase/cytidyltransferase family protein</fullName>
    </submittedName>
</protein>
<dbReference type="PANTHER" id="PTHR43793:SF1">
    <property type="entry name" value="FAD SYNTHASE"/>
    <property type="match status" value="1"/>
</dbReference>
<feature type="domain" description="Cytidyltransferase-like" evidence="4">
    <location>
        <begin position="5"/>
        <end position="126"/>
    </location>
</feature>
<dbReference type="Pfam" id="PF01467">
    <property type="entry name" value="CTP_transf_like"/>
    <property type="match status" value="1"/>
</dbReference>
<accession>A0ABR7MVF0</accession>
<feature type="domain" description="GFO/IDH/MocA-like oxidoreductase" evidence="5">
    <location>
        <begin position="243"/>
        <end position="354"/>
    </location>
</feature>
<reference evidence="6 7" key="1">
    <citation type="submission" date="2020-08" db="EMBL/GenBank/DDBJ databases">
        <title>Genome public.</title>
        <authorList>
            <person name="Liu C."/>
            <person name="Sun Q."/>
        </authorList>
    </citation>
    <scope>NUCLEOTIDE SEQUENCE [LARGE SCALE GENOMIC DNA]</scope>
    <source>
        <strain evidence="6 7">BX3</strain>
    </source>
</reference>
<feature type="domain" description="Gfo/Idh/MocA-like oxidoreductase N-terminal" evidence="3">
    <location>
        <begin position="162"/>
        <end position="228"/>
    </location>
</feature>
<dbReference type="InterPro" id="IPR000683">
    <property type="entry name" value="Gfo/Idh/MocA-like_OxRdtase_N"/>
</dbReference>
<dbReference type="Pfam" id="PF01408">
    <property type="entry name" value="GFO_IDH_MocA"/>
    <property type="match status" value="1"/>
</dbReference>
<dbReference type="Pfam" id="PF22725">
    <property type="entry name" value="GFO_IDH_MocA_C3"/>
    <property type="match status" value="1"/>
</dbReference>
<dbReference type="Gene3D" id="3.40.50.620">
    <property type="entry name" value="HUPs"/>
    <property type="match status" value="1"/>
</dbReference>
<keyword evidence="1" id="KW-0808">Transferase</keyword>
<dbReference type="SUPFAM" id="SSF55347">
    <property type="entry name" value="Glyceraldehyde-3-phosphate dehydrogenase-like, C-terminal domain"/>
    <property type="match status" value="1"/>
</dbReference>
<evidence type="ECO:0000313" key="7">
    <source>
        <dbReference type="Proteomes" id="UP000637513"/>
    </source>
</evidence>
<name>A0ABR7MVF0_9FIRM</name>
<dbReference type="Proteomes" id="UP000637513">
    <property type="component" value="Unassembled WGS sequence"/>
</dbReference>
<dbReference type="Gene3D" id="3.30.360.10">
    <property type="entry name" value="Dihydrodipicolinate Reductase, domain 2"/>
    <property type="match status" value="1"/>
</dbReference>
<dbReference type="InterPro" id="IPR055170">
    <property type="entry name" value="GFO_IDH_MocA-like_dom"/>
</dbReference>
<dbReference type="PANTHER" id="PTHR43793">
    <property type="entry name" value="FAD SYNTHASE"/>
    <property type="match status" value="1"/>
</dbReference>
<evidence type="ECO:0000259" key="3">
    <source>
        <dbReference type="Pfam" id="PF01408"/>
    </source>
</evidence>
<dbReference type="GO" id="GO:0016779">
    <property type="term" value="F:nucleotidyltransferase activity"/>
    <property type="evidence" value="ECO:0007669"/>
    <property type="project" value="UniProtKB-KW"/>
</dbReference>
<keyword evidence="7" id="KW-1185">Reference proteome</keyword>
<dbReference type="SUPFAM" id="SSF52374">
    <property type="entry name" value="Nucleotidylyl transferase"/>
    <property type="match status" value="1"/>
</dbReference>
<organism evidence="6 7">
    <name type="scientific">Jutongia hominis</name>
    <dbReference type="NCBI Taxonomy" id="2763664"/>
    <lineage>
        <taxon>Bacteria</taxon>
        <taxon>Bacillati</taxon>
        <taxon>Bacillota</taxon>
        <taxon>Clostridia</taxon>
        <taxon>Lachnospirales</taxon>
        <taxon>Lachnospiraceae</taxon>
        <taxon>Jutongia</taxon>
    </lineage>
</organism>
<sequence length="434" mass="49972">MKTVITYGTFDLLHQGHLNLLKRAKKLGDYLIVGVTTDSFDVNRGKLNVQQSVMDRVKAIQDTGLADKIILEEYEGQKVDDVKKYQVDVFAIGSDWYGDFDYLKEYCEVVYLERTKGISSTQIREKQQFIKLGIIGQGTMVDKLIEESRYVSGIMVQDVCDTKDMVSMEMLMESCDAMYILAEPSKRYQIIKKALEKNCHVICESPATLKKAETQELYQYAYEHHLVLFDAIKTAYLRAYCRMISLVKGGGIGAVKAIDVTCTSMKPSNAWFYEKEAKGGSFSDWGSFILLPIFQLFGMDYKKSSFSSFIDEQKETDLFTQLQLIYDGGVANGKVGYGVKSEGSLVISGTKGYVYVPSPWWKMEYFEVRFEDFNRNKRYFYQVEGEGIRYEVAEFLRLIRTHHKNYSVDNTLSIGISEMMEKFFYLDKERINRI</sequence>
<evidence type="ECO:0000259" key="5">
    <source>
        <dbReference type="Pfam" id="PF22725"/>
    </source>
</evidence>
<gene>
    <name evidence="6" type="ORF">H8700_08620</name>
</gene>
<evidence type="ECO:0000256" key="2">
    <source>
        <dbReference type="ARBA" id="ARBA00022695"/>
    </source>
</evidence>
<comment type="caution">
    <text evidence="6">The sequence shown here is derived from an EMBL/GenBank/DDBJ whole genome shotgun (WGS) entry which is preliminary data.</text>
</comment>
<dbReference type="EMBL" id="JACRSW010000031">
    <property type="protein sequence ID" value="MBC8557770.1"/>
    <property type="molecule type" value="Genomic_DNA"/>
</dbReference>
<evidence type="ECO:0000313" key="6">
    <source>
        <dbReference type="EMBL" id="MBC8557770.1"/>
    </source>
</evidence>
<dbReference type="InterPro" id="IPR014729">
    <property type="entry name" value="Rossmann-like_a/b/a_fold"/>
</dbReference>
<proteinExistence type="predicted"/>
<dbReference type="SUPFAM" id="SSF51735">
    <property type="entry name" value="NAD(P)-binding Rossmann-fold domains"/>
    <property type="match status" value="1"/>
</dbReference>
<dbReference type="InterPro" id="IPR036291">
    <property type="entry name" value="NAD(P)-bd_dom_sf"/>
</dbReference>